<gene>
    <name evidence="4" type="ORF">KQX54_015244</name>
</gene>
<name>A0AAV7IYS2_COTGL</name>
<evidence type="ECO:0000256" key="3">
    <source>
        <dbReference type="ARBA" id="ARBA00022737"/>
    </source>
</evidence>
<reference evidence="4 5" key="1">
    <citation type="journal article" date="2021" name="J. Hered.">
        <title>A chromosome-level genome assembly of the parasitoid wasp, Cotesia glomerata (Hymenoptera: Braconidae).</title>
        <authorList>
            <person name="Pinto B.J."/>
            <person name="Weis J.J."/>
            <person name="Gamble T."/>
            <person name="Ode P.J."/>
            <person name="Paul R."/>
            <person name="Zaspel J.M."/>
        </authorList>
    </citation>
    <scope>NUCLEOTIDE SEQUENCE [LARGE SCALE GENOMIC DNA]</scope>
    <source>
        <strain evidence="4">CgM1</strain>
    </source>
</reference>
<dbReference type="PANTHER" id="PTHR24373">
    <property type="entry name" value="SLIT RELATED LEUCINE-RICH REPEAT NEURONAL PROTEIN"/>
    <property type="match status" value="1"/>
</dbReference>
<keyword evidence="1" id="KW-0433">Leucine-rich repeat</keyword>
<dbReference type="SMART" id="SM00369">
    <property type="entry name" value="LRR_TYP"/>
    <property type="match status" value="2"/>
</dbReference>
<protein>
    <submittedName>
        <fullName evidence="4">Uncharacterized protein</fullName>
    </submittedName>
</protein>
<dbReference type="PANTHER" id="PTHR24373:SF370">
    <property type="entry name" value="FISH-LIPS, ISOFORM E"/>
    <property type="match status" value="1"/>
</dbReference>
<sequence length="157" mass="18603">MTRVEMNIRLVLTYAFPPAEGCKAEEAEWLSTNFDYICCSFLNNLILQPTRILFGYRDLQGNNISVVFKTDFEDMATLHALQLSNNQIHTIERGAFKDLVAVEKLRLNNNQIRYLPDTLFSNMMNLRRLRTENRDEVCWREMPSMRYIHHLTKWPDK</sequence>
<dbReference type="Pfam" id="PF13855">
    <property type="entry name" value="LRR_8"/>
    <property type="match status" value="1"/>
</dbReference>
<keyword evidence="5" id="KW-1185">Reference proteome</keyword>
<dbReference type="SUPFAM" id="SSF52058">
    <property type="entry name" value="L domain-like"/>
    <property type="match status" value="1"/>
</dbReference>
<proteinExistence type="predicted"/>
<evidence type="ECO:0000256" key="2">
    <source>
        <dbReference type="ARBA" id="ARBA00022729"/>
    </source>
</evidence>
<evidence type="ECO:0000313" key="5">
    <source>
        <dbReference type="Proteomes" id="UP000826195"/>
    </source>
</evidence>
<keyword evidence="3" id="KW-0677">Repeat</keyword>
<accession>A0AAV7IYS2</accession>
<dbReference type="EMBL" id="JAHXZJ010000374">
    <property type="protein sequence ID" value="KAH0561253.1"/>
    <property type="molecule type" value="Genomic_DNA"/>
</dbReference>
<comment type="caution">
    <text evidence="4">The sequence shown here is derived from an EMBL/GenBank/DDBJ whole genome shotgun (WGS) entry which is preliminary data.</text>
</comment>
<dbReference type="InterPro" id="IPR003591">
    <property type="entry name" value="Leu-rich_rpt_typical-subtyp"/>
</dbReference>
<keyword evidence="2" id="KW-0732">Signal</keyword>
<dbReference type="Proteomes" id="UP000826195">
    <property type="component" value="Unassembled WGS sequence"/>
</dbReference>
<dbReference type="InterPro" id="IPR032675">
    <property type="entry name" value="LRR_dom_sf"/>
</dbReference>
<dbReference type="InterPro" id="IPR001611">
    <property type="entry name" value="Leu-rich_rpt"/>
</dbReference>
<evidence type="ECO:0000256" key="1">
    <source>
        <dbReference type="ARBA" id="ARBA00022614"/>
    </source>
</evidence>
<dbReference type="GO" id="GO:0031012">
    <property type="term" value="C:extracellular matrix"/>
    <property type="evidence" value="ECO:0007669"/>
    <property type="project" value="TreeGrafter"/>
</dbReference>
<dbReference type="AlphaFoldDB" id="A0AAV7IYS2"/>
<dbReference type="InterPro" id="IPR050328">
    <property type="entry name" value="Dev_Immune_Receptor"/>
</dbReference>
<dbReference type="Gene3D" id="3.80.10.10">
    <property type="entry name" value="Ribonuclease Inhibitor"/>
    <property type="match status" value="1"/>
</dbReference>
<evidence type="ECO:0000313" key="4">
    <source>
        <dbReference type="EMBL" id="KAH0561253.1"/>
    </source>
</evidence>
<dbReference type="GO" id="GO:0005615">
    <property type="term" value="C:extracellular space"/>
    <property type="evidence" value="ECO:0007669"/>
    <property type="project" value="TreeGrafter"/>
</dbReference>
<organism evidence="4 5">
    <name type="scientific">Cotesia glomerata</name>
    <name type="common">Lepidopteran parasitic wasp</name>
    <name type="synonym">Apanteles glomeratus</name>
    <dbReference type="NCBI Taxonomy" id="32391"/>
    <lineage>
        <taxon>Eukaryota</taxon>
        <taxon>Metazoa</taxon>
        <taxon>Ecdysozoa</taxon>
        <taxon>Arthropoda</taxon>
        <taxon>Hexapoda</taxon>
        <taxon>Insecta</taxon>
        <taxon>Pterygota</taxon>
        <taxon>Neoptera</taxon>
        <taxon>Endopterygota</taxon>
        <taxon>Hymenoptera</taxon>
        <taxon>Apocrita</taxon>
        <taxon>Ichneumonoidea</taxon>
        <taxon>Braconidae</taxon>
        <taxon>Microgastrinae</taxon>
        <taxon>Cotesia</taxon>
    </lineage>
</organism>